<dbReference type="OrthoDB" id="4980495at2759"/>
<evidence type="ECO:0000313" key="2">
    <source>
        <dbReference type="Proteomes" id="UP000054549"/>
    </source>
</evidence>
<gene>
    <name evidence="1" type="ORF">M378DRAFT_179594</name>
</gene>
<accession>A0A0C2T7Y7</accession>
<reference evidence="1 2" key="1">
    <citation type="submission" date="2014-04" db="EMBL/GenBank/DDBJ databases">
        <title>Evolutionary Origins and Diversification of the Mycorrhizal Mutualists.</title>
        <authorList>
            <consortium name="DOE Joint Genome Institute"/>
            <consortium name="Mycorrhizal Genomics Consortium"/>
            <person name="Kohler A."/>
            <person name="Kuo A."/>
            <person name="Nagy L.G."/>
            <person name="Floudas D."/>
            <person name="Copeland A."/>
            <person name="Barry K.W."/>
            <person name="Cichocki N."/>
            <person name="Veneault-Fourrey C."/>
            <person name="LaButti K."/>
            <person name="Lindquist E.A."/>
            <person name="Lipzen A."/>
            <person name="Lundell T."/>
            <person name="Morin E."/>
            <person name="Murat C."/>
            <person name="Riley R."/>
            <person name="Ohm R."/>
            <person name="Sun H."/>
            <person name="Tunlid A."/>
            <person name="Henrissat B."/>
            <person name="Grigoriev I.V."/>
            <person name="Hibbett D.S."/>
            <person name="Martin F."/>
        </authorList>
    </citation>
    <scope>NUCLEOTIDE SEQUENCE [LARGE SCALE GENOMIC DNA]</scope>
    <source>
        <strain evidence="1 2">Koide BX008</strain>
    </source>
</reference>
<dbReference type="Proteomes" id="UP000054549">
    <property type="component" value="Unassembled WGS sequence"/>
</dbReference>
<name>A0A0C2T7Y7_AMAMK</name>
<protein>
    <submittedName>
        <fullName evidence="1">Uncharacterized protein</fullName>
    </submittedName>
</protein>
<evidence type="ECO:0000313" key="1">
    <source>
        <dbReference type="EMBL" id="KIL62744.1"/>
    </source>
</evidence>
<dbReference type="HOGENOM" id="CLU_630150_0_0_1"/>
<dbReference type="InParanoid" id="A0A0C2T7Y7"/>
<proteinExistence type="predicted"/>
<sequence>MASDPRIHKPRTPIYTDQQLLFLKSNLQEFERRSQGSIRGDAKKFALEKAAEFVARFGLPDGLAGIEECESRFREVESYVPIQQIYNWFKNTVGRARRKSDARPRVGKKITEKDDLEWTCSITAASPTIPYFPMENGAVMDSAQHSLPSLRFSAAQVTMSPPISPISMTHGQNFAQNHSLALVNESTLQDAFMRGMDPTTLTSMIQTFVMAHPSATPLAPVINALYDAIFSDPNAFHQDPTPYLRCYLEAADLFSHDLVHAGTSGPDAGLRALELQIRKNSIWVCDAQHRPTALSPLSNCLADDMKRIAFEYQRRKDHIQWARIHGATLELLALRATRNGDMDGSYATSKLFSEMIVRDAVWGRDEVEWAAGICILRAIIRTTVGGSRDQKDEYCELLRIYESRWKEIKDETRQTIVAVSTSCLLYNGLC</sequence>
<organism evidence="1 2">
    <name type="scientific">Amanita muscaria (strain Koide BX008)</name>
    <dbReference type="NCBI Taxonomy" id="946122"/>
    <lineage>
        <taxon>Eukaryota</taxon>
        <taxon>Fungi</taxon>
        <taxon>Dikarya</taxon>
        <taxon>Basidiomycota</taxon>
        <taxon>Agaricomycotina</taxon>
        <taxon>Agaricomycetes</taxon>
        <taxon>Agaricomycetidae</taxon>
        <taxon>Agaricales</taxon>
        <taxon>Pluteineae</taxon>
        <taxon>Amanitaceae</taxon>
        <taxon>Amanita</taxon>
    </lineage>
</organism>
<dbReference type="AlphaFoldDB" id="A0A0C2T7Y7"/>
<keyword evidence="2" id="KW-1185">Reference proteome</keyword>
<dbReference type="EMBL" id="KN818267">
    <property type="protein sequence ID" value="KIL62744.1"/>
    <property type="molecule type" value="Genomic_DNA"/>
</dbReference>